<dbReference type="OrthoDB" id="5581259at2759"/>
<protein>
    <submittedName>
        <fullName evidence="7">Unnamed protein product</fullName>
    </submittedName>
</protein>
<accession>A0A9W6Z9K2</accession>
<feature type="region of interest" description="Disordered" evidence="5">
    <location>
        <begin position="1"/>
        <end position="30"/>
    </location>
</feature>
<comment type="subcellular location">
    <subcellularLocation>
        <location evidence="1">Membrane</location>
        <topology evidence="1">Multi-pass membrane protein</topology>
    </subcellularLocation>
</comment>
<evidence type="ECO:0000313" key="7">
    <source>
        <dbReference type="EMBL" id="GMG59988.1"/>
    </source>
</evidence>
<organism evidence="7 8">
    <name type="scientific">Ambrosiozyma monospora</name>
    <name type="common">Yeast</name>
    <name type="synonym">Endomycopsis monosporus</name>
    <dbReference type="NCBI Taxonomy" id="43982"/>
    <lineage>
        <taxon>Eukaryota</taxon>
        <taxon>Fungi</taxon>
        <taxon>Dikarya</taxon>
        <taxon>Ascomycota</taxon>
        <taxon>Saccharomycotina</taxon>
        <taxon>Pichiomycetes</taxon>
        <taxon>Pichiales</taxon>
        <taxon>Pichiaceae</taxon>
        <taxon>Ambrosiozyma</taxon>
    </lineage>
</organism>
<evidence type="ECO:0000256" key="1">
    <source>
        <dbReference type="ARBA" id="ARBA00004141"/>
    </source>
</evidence>
<name>A0A9W6Z9K2_AMBMO</name>
<evidence type="ECO:0000256" key="3">
    <source>
        <dbReference type="ARBA" id="ARBA00022989"/>
    </source>
</evidence>
<dbReference type="InterPro" id="IPR051645">
    <property type="entry name" value="PER33/POM33_regulator"/>
</dbReference>
<dbReference type="EMBL" id="BSXU01008256">
    <property type="protein sequence ID" value="GMG59988.1"/>
    <property type="molecule type" value="Genomic_DNA"/>
</dbReference>
<reference evidence="7" key="1">
    <citation type="submission" date="2023-04" db="EMBL/GenBank/DDBJ databases">
        <title>Ambrosiozyma monospora NBRC 1965.</title>
        <authorList>
            <person name="Ichikawa N."/>
            <person name="Sato H."/>
            <person name="Tonouchi N."/>
        </authorList>
    </citation>
    <scope>NUCLEOTIDE SEQUENCE</scope>
    <source>
        <strain evidence="7">NBRC 1965</strain>
    </source>
</reference>
<feature type="transmembrane region" description="Helical" evidence="6">
    <location>
        <begin position="82"/>
        <end position="100"/>
    </location>
</feature>
<dbReference type="GO" id="GO:0005783">
    <property type="term" value="C:endoplasmic reticulum"/>
    <property type="evidence" value="ECO:0007669"/>
    <property type="project" value="TreeGrafter"/>
</dbReference>
<evidence type="ECO:0000256" key="5">
    <source>
        <dbReference type="SAM" id="MobiDB-lite"/>
    </source>
</evidence>
<keyword evidence="8" id="KW-1185">Reference proteome</keyword>
<dbReference type="PANTHER" id="PTHR12703:SF4">
    <property type="entry name" value="TRANSMEMBRANE PROTEIN 33"/>
    <property type="match status" value="1"/>
</dbReference>
<gene>
    <name evidence="7" type="ORF">Amon01_000871600</name>
</gene>
<evidence type="ECO:0000256" key="6">
    <source>
        <dbReference type="SAM" id="Phobius"/>
    </source>
</evidence>
<dbReference type="Proteomes" id="UP001165063">
    <property type="component" value="Unassembled WGS sequence"/>
</dbReference>
<keyword evidence="2 6" id="KW-0812">Transmembrane</keyword>
<dbReference type="GO" id="GO:0016020">
    <property type="term" value="C:membrane"/>
    <property type="evidence" value="ECO:0007669"/>
    <property type="project" value="UniProtKB-SubCell"/>
</dbReference>
<feature type="transmembrane region" description="Helical" evidence="6">
    <location>
        <begin position="51"/>
        <end position="70"/>
    </location>
</feature>
<evidence type="ECO:0000313" key="8">
    <source>
        <dbReference type="Proteomes" id="UP001165063"/>
    </source>
</evidence>
<evidence type="ECO:0000256" key="4">
    <source>
        <dbReference type="ARBA" id="ARBA00023136"/>
    </source>
</evidence>
<dbReference type="GO" id="GO:0061024">
    <property type="term" value="P:membrane organization"/>
    <property type="evidence" value="ECO:0007669"/>
    <property type="project" value="TreeGrafter"/>
</dbReference>
<sequence length="182" mass="20397">MATPSTTSSSKQPSGPGSASGSRAGTGNAASTKTTKDFINHLKQQAKSPQFYWFLSHISALWFMLLNTLVSTFKGVDSPRAISYYNFSALSIIITYSIVIRQTYKSKPITFLFSQLPSLLKDDNVQYLLLAIVYRLFSSRFYGGISSFTLYPFDNIKFQVLLLNLSRITMKDHCLSLLISKF</sequence>
<evidence type="ECO:0000256" key="2">
    <source>
        <dbReference type="ARBA" id="ARBA00022692"/>
    </source>
</evidence>
<dbReference type="PANTHER" id="PTHR12703">
    <property type="entry name" value="TRANSMEMBRANE PROTEIN 33"/>
    <property type="match status" value="1"/>
</dbReference>
<dbReference type="GO" id="GO:0071786">
    <property type="term" value="P:endoplasmic reticulum tubular network organization"/>
    <property type="evidence" value="ECO:0007669"/>
    <property type="project" value="TreeGrafter"/>
</dbReference>
<comment type="caution">
    <text evidence="7">The sequence shown here is derived from an EMBL/GenBank/DDBJ whole genome shotgun (WGS) entry which is preliminary data.</text>
</comment>
<proteinExistence type="predicted"/>
<keyword evidence="3 6" id="KW-1133">Transmembrane helix</keyword>
<keyword evidence="4 6" id="KW-0472">Membrane</keyword>
<dbReference type="AlphaFoldDB" id="A0A9W6Z9K2"/>